<evidence type="ECO:0000256" key="3">
    <source>
        <dbReference type="ARBA" id="ARBA00022452"/>
    </source>
</evidence>
<dbReference type="AlphaFoldDB" id="A0A7X6BB91"/>
<dbReference type="PROSITE" id="PS52016">
    <property type="entry name" value="TONB_DEPENDENT_REC_3"/>
    <property type="match status" value="1"/>
</dbReference>
<evidence type="ECO:0000313" key="19">
    <source>
        <dbReference type="Proteomes" id="UP000531251"/>
    </source>
</evidence>
<evidence type="ECO:0000256" key="9">
    <source>
        <dbReference type="ARBA" id="ARBA00023077"/>
    </source>
</evidence>
<comment type="subcellular location">
    <subcellularLocation>
        <location evidence="1 12">Cell outer membrane</location>
        <topology evidence="1 12">Multi-pass membrane protein</topology>
    </subcellularLocation>
</comment>
<evidence type="ECO:0000256" key="10">
    <source>
        <dbReference type="ARBA" id="ARBA00023136"/>
    </source>
</evidence>
<feature type="domain" description="TonB-dependent receptor plug" evidence="17">
    <location>
        <begin position="57"/>
        <end position="166"/>
    </location>
</feature>
<evidence type="ECO:0000256" key="11">
    <source>
        <dbReference type="ARBA" id="ARBA00023237"/>
    </source>
</evidence>
<evidence type="ECO:0000259" key="17">
    <source>
        <dbReference type="Pfam" id="PF07715"/>
    </source>
</evidence>
<keyword evidence="9 14" id="KW-0798">TonB box</keyword>
<proteinExistence type="inferred from homology"/>
<dbReference type="CDD" id="cd01347">
    <property type="entry name" value="ligand_gated_channel"/>
    <property type="match status" value="1"/>
</dbReference>
<dbReference type="SUPFAM" id="SSF56935">
    <property type="entry name" value="Porins"/>
    <property type="match status" value="1"/>
</dbReference>
<keyword evidence="6 15" id="KW-0732">Signal</keyword>
<reference evidence="18 19" key="1">
    <citation type="submission" date="2020-03" db="EMBL/GenBank/DDBJ databases">
        <title>Genomic Encyclopedia of Type Strains, Phase IV (KMG-IV): sequencing the most valuable type-strain genomes for metagenomic binning, comparative biology and taxonomic classification.</title>
        <authorList>
            <person name="Goeker M."/>
        </authorList>
    </citation>
    <scope>NUCLEOTIDE SEQUENCE [LARGE SCALE GENOMIC DNA]</scope>
    <source>
        <strain evidence="18 19">DSM 7225</strain>
    </source>
</reference>
<feature type="signal peptide" evidence="15">
    <location>
        <begin position="1"/>
        <end position="25"/>
    </location>
</feature>
<protein>
    <submittedName>
        <fullName evidence="18">Iron complex outermembrane receptor protein</fullName>
    </submittedName>
</protein>
<keyword evidence="8" id="KW-0406">Ion transport</keyword>
<evidence type="ECO:0000256" key="14">
    <source>
        <dbReference type="RuleBase" id="RU003357"/>
    </source>
</evidence>
<gene>
    <name evidence="18" type="ORF">GGR89_000202</name>
</gene>
<name>A0A7X6BB91_9SPHN</name>
<accession>A0A7X6BB91</accession>
<dbReference type="Proteomes" id="UP000531251">
    <property type="component" value="Unassembled WGS sequence"/>
</dbReference>
<dbReference type="Pfam" id="PF00593">
    <property type="entry name" value="TonB_dep_Rec_b-barrel"/>
    <property type="match status" value="1"/>
</dbReference>
<dbReference type="PANTHER" id="PTHR32552">
    <property type="entry name" value="FERRICHROME IRON RECEPTOR-RELATED"/>
    <property type="match status" value="1"/>
</dbReference>
<dbReference type="Gene3D" id="2.40.170.20">
    <property type="entry name" value="TonB-dependent receptor, beta-barrel domain"/>
    <property type="match status" value="1"/>
</dbReference>
<evidence type="ECO:0000256" key="15">
    <source>
        <dbReference type="SAM" id="SignalP"/>
    </source>
</evidence>
<feature type="short sequence motif" description="TonB C-terminal box" evidence="13">
    <location>
        <begin position="760"/>
        <end position="777"/>
    </location>
</feature>
<dbReference type="InterPro" id="IPR039426">
    <property type="entry name" value="TonB-dep_rcpt-like"/>
</dbReference>
<evidence type="ECO:0000256" key="6">
    <source>
        <dbReference type="ARBA" id="ARBA00022729"/>
    </source>
</evidence>
<keyword evidence="5 12" id="KW-0812">Transmembrane</keyword>
<evidence type="ECO:0000256" key="13">
    <source>
        <dbReference type="PROSITE-ProRule" id="PRU10144"/>
    </source>
</evidence>
<comment type="caution">
    <text evidence="18">The sequence shown here is derived from an EMBL/GenBank/DDBJ whole genome shotgun (WGS) entry which is preliminary data.</text>
</comment>
<keyword evidence="4" id="KW-0410">Iron transport</keyword>
<dbReference type="InterPro" id="IPR036942">
    <property type="entry name" value="Beta-barrel_TonB_sf"/>
</dbReference>
<dbReference type="GO" id="GO:0009279">
    <property type="term" value="C:cell outer membrane"/>
    <property type="evidence" value="ECO:0007669"/>
    <property type="project" value="UniProtKB-SubCell"/>
</dbReference>
<dbReference type="GO" id="GO:0006826">
    <property type="term" value="P:iron ion transport"/>
    <property type="evidence" value="ECO:0007669"/>
    <property type="project" value="UniProtKB-KW"/>
</dbReference>
<evidence type="ECO:0000256" key="12">
    <source>
        <dbReference type="PROSITE-ProRule" id="PRU01360"/>
    </source>
</evidence>
<dbReference type="RefSeq" id="WP_167712691.1">
    <property type="nucleotide sequence ID" value="NZ_BAAADY010000008.1"/>
</dbReference>
<keyword evidence="18" id="KW-0675">Receptor</keyword>
<sequence>MSRHDSVRIALLASAALLAATPAFAQDSEAAGQSADAAQQQQDGEIIVTARRRAESLIDVPIAVTAISGAQLNAQGALDITDIAQSAPNVSLEVSRGTNNTLSAFIRGVGQQDPVAGFEAGVGLYLDDVYLNRPQAAVLDIYDVERIEVLRGPQGTLYGRNTIGGAVKYVTKRIGADPTLQLRGSYGSYNQADLVVSASAPIGDTGLKIGAAGARLSRGGFGTNLTTGEDNYNKDLWAARGTVEYEPSSSAFFRVSGDYTHDKSNSRGGHRLIPGIVSGTPVLADVFDSQGGLINPRQDVKAWGVTGLAELRPATWLTFRSITAYRKDDSATPIDFDALPAVQVDVPAFYNNKQFSQEAQLLVDTGSLSGLLGVYYLDAKARTVFDVRLPGGVTALTFGDVNTDTVAVFGDFTYDLSPMFSVSAGGRYTWDQRQSRVLRQTYLGGGSPYFGGTGVLFATTSDFRGSADFKKFTPRASISFKPSADHTLYASWADGFKGGGFDPRGQTSACRTPSGGACTPQQVYDFMSFDPETVTSYEIGYKAALFDRRLTFALAAFHADYTDVQVPGSIGTTINGQQTFIGITTNAGKARMRGVEFEGNLIAARDLAAPGGTLNLNWSVGYLDARYKRFIDSRGIDVASRRRIQNTPDWTASGTIGYSVPVGGEGQVAASFTASYRSASQQFELRTPMLDQPGFTLFDANLNWDIDKRFSIGVHGRNLFDKRYIVSGYNFLAQNPDTGDFLRTPAGAYVPTLGTEGVLTGYYGNPRQVFVSGTVKF</sequence>
<organism evidence="18 19">
    <name type="scientific">Sphingomonas trueperi</name>
    <dbReference type="NCBI Taxonomy" id="53317"/>
    <lineage>
        <taxon>Bacteria</taxon>
        <taxon>Pseudomonadati</taxon>
        <taxon>Pseudomonadota</taxon>
        <taxon>Alphaproteobacteria</taxon>
        <taxon>Sphingomonadales</taxon>
        <taxon>Sphingomonadaceae</taxon>
        <taxon>Sphingomonas</taxon>
    </lineage>
</organism>
<keyword evidence="2 12" id="KW-0813">Transport</keyword>
<feature type="chain" id="PRO_5031525237" evidence="15">
    <location>
        <begin position="26"/>
        <end position="777"/>
    </location>
</feature>
<keyword evidence="3 12" id="KW-1134">Transmembrane beta strand</keyword>
<evidence type="ECO:0000256" key="4">
    <source>
        <dbReference type="ARBA" id="ARBA00022496"/>
    </source>
</evidence>
<keyword evidence="10 12" id="KW-0472">Membrane</keyword>
<evidence type="ECO:0000256" key="2">
    <source>
        <dbReference type="ARBA" id="ARBA00022448"/>
    </source>
</evidence>
<feature type="domain" description="TonB-dependent receptor-like beta-barrel" evidence="16">
    <location>
        <begin position="245"/>
        <end position="719"/>
    </location>
</feature>
<keyword evidence="11 12" id="KW-0998">Cell outer membrane</keyword>
<keyword evidence="7" id="KW-0408">Iron</keyword>
<evidence type="ECO:0000256" key="1">
    <source>
        <dbReference type="ARBA" id="ARBA00004571"/>
    </source>
</evidence>
<evidence type="ECO:0000313" key="18">
    <source>
        <dbReference type="EMBL" id="NJB95910.1"/>
    </source>
</evidence>
<evidence type="ECO:0000256" key="7">
    <source>
        <dbReference type="ARBA" id="ARBA00023004"/>
    </source>
</evidence>
<dbReference type="EMBL" id="JAATJB010000001">
    <property type="protein sequence ID" value="NJB95910.1"/>
    <property type="molecule type" value="Genomic_DNA"/>
</dbReference>
<evidence type="ECO:0000256" key="8">
    <source>
        <dbReference type="ARBA" id="ARBA00023065"/>
    </source>
</evidence>
<dbReference type="InterPro" id="IPR010917">
    <property type="entry name" value="TonB_rcpt_CS"/>
</dbReference>
<comment type="similarity">
    <text evidence="12 14">Belongs to the TonB-dependent receptor family.</text>
</comment>
<dbReference type="Pfam" id="PF07715">
    <property type="entry name" value="Plug"/>
    <property type="match status" value="1"/>
</dbReference>
<evidence type="ECO:0000259" key="16">
    <source>
        <dbReference type="Pfam" id="PF00593"/>
    </source>
</evidence>
<dbReference type="InterPro" id="IPR000531">
    <property type="entry name" value="Beta-barrel_TonB"/>
</dbReference>
<dbReference type="PANTHER" id="PTHR32552:SF81">
    <property type="entry name" value="TONB-DEPENDENT OUTER MEMBRANE RECEPTOR"/>
    <property type="match status" value="1"/>
</dbReference>
<dbReference type="InterPro" id="IPR012910">
    <property type="entry name" value="Plug_dom"/>
</dbReference>
<dbReference type="PROSITE" id="PS01156">
    <property type="entry name" value="TONB_DEPENDENT_REC_2"/>
    <property type="match status" value="1"/>
</dbReference>
<keyword evidence="19" id="KW-1185">Reference proteome</keyword>
<evidence type="ECO:0000256" key="5">
    <source>
        <dbReference type="ARBA" id="ARBA00022692"/>
    </source>
</evidence>